<dbReference type="Gene3D" id="3.80.10.10">
    <property type="entry name" value="Ribonuclease Inhibitor"/>
    <property type="match status" value="3"/>
</dbReference>
<proteinExistence type="predicted"/>
<dbReference type="Pfam" id="PF13516">
    <property type="entry name" value="LRR_6"/>
    <property type="match status" value="5"/>
</dbReference>
<dbReference type="InterPro" id="IPR001611">
    <property type="entry name" value="Leu-rich_rpt"/>
</dbReference>
<protein>
    <submittedName>
        <fullName evidence="3">Ribonuclease inhibitor</fullName>
    </submittedName>
</protein>
<dbReference type="Proteomes" id="UP000278085">
    <property type="component" value="Unassembled WGS sequence"/>
</dbReference>
<dbReference type="OrthoDB" id="636045at2"/>
<keyword evidence="2" id="KW-0677">Repeat</keyword>
<evidence type="ECO:0000256" key="1">
    <source>
        <dbReference type="ARBA" id="ARBA00022614"/>
    </source>
</evidence>
<gene>
    <name evidence="3" type="ORF">EJB06_17470</name>
</gene>
<organism evidence="3 4">
    <name type="scientific">Massilia atriviolacea</name>
    <dbReference type="NCBI Taxonomy" id="2495579"/>
    <lineage>
        <taxon>Bacteria</taxon>
        <taxon>Pseudomonadati</taxon>
        <taxon>Pseudomonadota</taxon>
        <taxon>Betaproteobacteria</taxon>
        <taxon>Burkholderiales</taxon>
        <taxon>Oxalobacteraceae</taxon>
        <taxon>Telluria group</taxon>
        <taxon>Massilia</taxon>
    </lineage>
</organism>
<dbReference type="SUPFAM" id="SSF52047">
    <property type="entry name" value="RNI-like"/>
    <property type="match status" value="1"/>
</dbReference>
<reference evidence="3 4" key="1">
    <citation type="submission" date="2018-12" db="EMBL/GenBank/DDBJ databases">
        <authorList>
            <person name="Yang E."/>
        </authorList>
    </citation>
    <scope>NUCLEOTIDE SEQUENCE [LARGE SCALE GENOMIC DNA]</scope>
    <source>
        <strain evidence="3 4">SOD</strain>
    </source>
</reference>
<evidence type="ECO:0000313" key="4">
    <source>
        <dbReference type="Proteomes" id="UP000278085"/>
    </source>
</evidence>
<keyword evidence="4" id="KW-1185">Reference proteome</keyword>
<comment type="caution">
    <text evidence="3">The sequence shown here is derived from an EMBL/GenBank/DDBJ whole genome shotgun (WGS) entry which is preliminary data.</text>
</comment>
<dbReference type="EMBL" id="RXLQ01000009">
    <property type="protein sequence ID" value="RSZ57494.1"/>
    <property type="molecule type" value="Genomic_DNA"/>
</dbReference>
<evidence type="ECO:0000313" key="3">
    <source>
        <dbReference type="EMBL" id="RSZ57494.1"/>
    </source>
</evidence>
<dbReference type="InterPro" id="IPR051261">
    <property type="entry name" value="NLR"/>
</dbReference>
<evidence type="ECO:0000256" key="2">
    <source>
        <dbReference type="ARBA" id="ARBA00022737"/>
    </source>
</evidence>
<dbReference type="InterPro" id="IPR032675">
    <property type="entry name" value="LRR_dom_sf"/>
</dbReference>
<accession>A0A430HIY8</accession>
<sequence>MPGEPSLPLRQPIAAPAAQDGSAVQCPVHRVEITPCDAAELAPLLAYLGANQALQGSQYFPRGAVLEDGRLDLCKQSLGTDNCLRIAQALQGNTQVRSLMLGTDAIGDTGAHAVAELLDKNAHLQVLYLGCNNIGPQGARWLGAALAQNAQLTGLWLKRNPLGPEGAASIAQMLRSNRHLGVLDLVNTDLRAAGLDAIVDALCTDNRTMHTLYLSGNGLGPPAAAALSRLLREAPHVTALYLSVNRLGDEGTAMLAEALHVNRSLRTLDLASNGIGPEGARALFAALQRHPAIECLNLGYAPSTRVLGASANRIGDQGVEHAMGMLSESRTLRSLDLTRNGVTARGLGALDRALSGNRHLGRLLVDGSLPDALAERLARNRVDHGDLPVPLDRALIKSVYR</sequence>
<dbReference type="AlphaFoldDB" id="A0A430HIY8"/>
<name>A0A430HIY8_9BURK</name>
<dbReference type="SMART" id="SM00368">
    <property type="entry name" value="LRR_RI"/>
    <property type="match status" value="8"/>
</dbReference>
<dbReference type="PANTHER" id="PTHR24106">
    <property type="entry name" value="NACHT, LRR AND CARD DOMAINS-CONTAINING"/>
    <property type="match status" value="1"/>
</dbReference>
<keyword evidence="1" id="KW-0433">Leucine-rich repeat</keyword>